<gene>
    <name evidence="8" type="ORF">Cco03nite_15750</name>
</gene>
<dbReference type="SUPFAM" id="SSF48264">
    <property type="entry name" value="Cytochrome P450"/>
    <property type="match status" value="1"/>
</dbReference>
<dbReference type="PRINTS" id="PR00385">
    <property type="entry name" value="P450"/>
</dbReference>
<dbReference type="PANTHER" id="PTHR46696:SF1">
    <property type="entry name" value="CYTOCHROME P450 YJIB-RELATED"/>
    <property type="match status" value="1"/>
</dbReference>
<evidence type="ECO:0000313" key="9">
    <source>
        <dbReference type="Proteomes" id="UP000630887"/>
    </source>
</evidence>
<evidence type="ECO:0000256" key="4">
    <source>
        <dbReference type="ARBA" id="ARBA00023002"/>
    </source>
</evidence>
<dbReference type="InterPro" id="IPR036396">
    <property type="entry name" value="Cyt_P450_sf"/>
</dbReference>
<dbReference type="GO" id="GO:0020037">
    <property type="term" value="F:heme binding"/>
    <property type="evidence" value="ECO:0007669"/>
    <property type="project" value="InterPro"/>
</dbReference>
<dbReference type="GO" id="GO:0017000">
    <property type="term" value="P:antibiotic biosynthetic process"/>
    <property type="evidence" value="ECO:0007669"/>
    <property type="project" value="UniProtKB-ARBA"/>
</dbReference>
<sequence length="407" mass="45284">MTYAPQADDVDLLSWSFVQDPYTTYARLRQDGPVTRQVVKTLATELNAWVVTSHEHSRALLADPRLSKDSVALPGVVNRHSVDGSQSATEQPKSMLFSDPPDHTRLRRLLGKAFTMRRVEQMRPWIVRQVDELLDGVRPGEEFDLVDRIALALPIYVIGNLLGVPEERFADFKVWSSALASVDITAEEKQQALGAAFQYLRELIASKAAEPADDMISALIQATDDGVRLEPAELMSTVFLVMNAGYETTANMISSGMLALLTHPDQQELLRADPSLLPGAIEEFLRFESPLNLSTIRFSTADIAVGDVVIPAGEIVFVAFPAANRDPAQYDDPDRLRVDRRAASHLSFGHGIHHCVGAPLARLEGEIVFRALLERFAQWQLAVPVEHLTWRYTAQFRGLERLPVVLK</sequence>
<keyword evidence="2 7" id="KW-0349">Heme</keyword>
<dbReference type="RefSeq" id="WP_203690410.1">
    <property type="nucleotide sequence ID" value="NZ_BAAALC010000002.1"/>
</dbReference>
<dbReference type="GO" id="GO:0005506">
    <property type="term" value="F:iron ion binding"/>
    <property type="evidence" value="ECO:0007669"/>
    <property type="project" value="InterPro"/>
</dbReference>
<dbReference type="Gene3D" id="1.10.630.10">
    <property type="entry name" value="Cytochrome P450"/>
    <property type="match status" value="1"/>
</dbReference>
<dbReference type="AlphaFoldDB" id="A0A8J3L1C7"/>
<dbReference type="InterPro" id="IPR001128">
    <property type="entry name" value="Cyt_P450"/>
</dbReference>
<keyword evidence="9" id="KW-1185">Reference proteome</keyword>
<evidence type="ECO:0000256" key="2">
    <source>
        <dbReference type="ARBA" id="ARBA00022617"/>
    </source>
</evidence>
<evidence type="ECO:0000256" key="6">
    <source>
        <dbReference type="ARBA" id="ARBA00023033"/>
    </source>
</evidence>
<dbReference type="PANTHER" id="PTHR46696">
    <property type="entry name" value="P450, PUTATIVE (EUROFUNG)-RELATED"/>
    <property type="match status" value="1"/>
</dbReference>
<dbReference type="InterPro" id="IPR002397">
    <property type="entry name" value="Cyt_P450_B"/>
</dbReference>
<dbReference type="InterPro" id="IPR017972">
    <property type="entry name" value="Cyt_P450_CS"/>
</dbReference>
<evidence type="ECO:0000256" key="1">
    <source>
        <dbReference type="ARBA" id="ARBA00010617"/>
    </source>
</evidence>
<dbReference type="PRINTS" id="PR00359">
    <property type="entry name" value="BP450"/>
</dbReference>
<evidence type="ECO:0000256" key="5">
    <source>
        <dbReference type="ARBA" id="ARBA00023004"/>
    </source>
</evidence>
<evidence type="ECO:0000313" key="8">
    <source>
        <dbReference type="EMBL" id="GIG04875.1"/>
    </source>
</evidence>
<organism evidence="8 9">
    <name type="scientific">Catellatospora coxensis</name>
    <dbReference type="NCBI Taxonomy" id="310354"/>
    <lineage>
        <taxon>Bacteria</taxon>
        <taxon>Bacillati</taxon>
        <taxon>Actinomycetota</taxon>
        <taxon>Actinomycetes</taxon>
        <taxon>Micromonosporales</taxon>
        <taxon>Micromonosporaceae</taxon>
        <taxon>Catellatospora</taxon>
    </lineage>
</organism>
<accession>A0A8J3L1C7</accession>
<dbReference type="CDD" id="cd11029">
    <property type="entry name" value="CYP107-like"/>
    <property type="match status" value="1"/>
</dbReference>
<dbReference type="EMBL" id="BONI01000009">
    <property type="protein sequence ID" value="GIG04875.1"/>
    <property type="molecule type" value="Genomic_DNA"/>
</dbReference>
<comment type="caution">
    <text evidence="8">The sequence shown here is derived from an EMBL/GenBank/DDBJ whole genome shotgun (WGS) entry which is preliminary data.</text>
</comment>
<comment type="similarity">
    <text evidence="1 7">Belongs to the cytochrome P450 family.</text>
</comment>
<dbReference type="FunFam" id="1.10.630.10:FF:000018">
    <property type="entry name" value="Cytochrome P450 monooxygenase"/>
    <property type="match status" value="1"/>
</dbReference>
<dbReference type="Pfam" id="PF00067">
    <property type="entry name" value="p450"/>
    <property type="match status" value="1"/>
</dbReference>
<keyword evidence="4 7" id="KW-0560">Oxidoreductase</keyword>
<evidence type="ECO:0000256" key="7">
    <source>
        <dbReference type="RuleBase" id="RU000461"/>
    </source>
</evidence>
<keyword evidence="6 7" id="KW-0503">Monooxygenase</keyword>
<keyword evidence="3 7" id="KW-0479">Metal-binding</keyword>
<dbReference type="Proteomes" id="UP000630887">
    <property type="component" value="Unassembled WGS sequence"/>
</dbReference>
<protein>
    <submittedName>
        <fullName evidence="8">Cytochrome P450</fullName>
    </submittedName>
</protein>
<dbReference type="GO" id="GO:0016705">
    <property type="term" value="F:oxidoreductase activity, acting on paired donors, with incorporation or reduction of molecular oxygen"/>
    <property type="evidence" value="ECO:0007669"/>
    <property type="project" value="InterPro"/>
</dbReference>
<proteinExistence type="inferred from homology"/>
<dbReference type="GO" id="GO:0004497">
    <property type="term" value="F:monooxygenase activity"/>
    <property type="evidence" value="ECO:0007669"/>
    <property type="project" value="UniProtKB-KW"/>
</dbReference>
<keyword evidence="5 7" id="KW-0408">Iron</keyword>
<reference evidence="8 9" key="1">
    <citation type="submission" date="2021-01" db="EMBL/GenBank/DDBJ databases">
        <title>Whole genome shotgun sequence of Catellatospora coxensis NBRC 107359.</title>
        <authorList>
            <person name="Komaki H."/>
            <person name="Tamura T."/>
        </authorList>
    </citation>
    <scope>NUCLEOTIDE SEQUENCE [LARGE SCALE GENOMIC DNA]</scope>
    <source>
        <strain evidence="8 9">NBRC 107359</strain>
    </source>
</reference>
<name>A0A8J3L1C7_9ACTN</name>
<dbReference type="PROSITE" id="PS00086">
    <property type="entry name" value="CYTOCHROME_P450"/>
    <property type="match status" value="1"/>
</dbReference>
<evidence type="ECO:0000256" key="3">
    <source>
        <dbReference type="ARBA" id="ARBA00022723"/>
    </source>
</evidence>